<evidence type="ECO:0000313" key="1">
    <source>
        <dbReference type="EMBL" id="WAJ30976.1"/>
    </source>
</evidence>
<accession>A0ACD4NVI2</accession>
<evidence type="ECO:0000313" key="2">
    <source>
        <dbReference type="Proteomes" id="UP001163223"/>
    </source>
</evidence>
<dbReference type="EMBL" id="CP113520">
    <property type="protein sequence ID" value="WAJ30976.1"/>
    <property type="molecule type" value="Genomic_DNA"/>
</dbReference>
<proteinExistence type="predicted"/>
<sequence>MALRGRSLVAAGLMLAMSGCTTMLDVPIEEVAATAQPTVIAAALTPKRPTGSILVRIFKEESELEVWRLGGDGRYAKLKTYPLCRWSGKLGPKMTEGDRQAPEGFYAVSARLMNPNSKYEKSFNLGYPNRLEKALGYTGDSLMVHGACSSSGCYAMTDEGVAELYAIADRALRSGQSDFQVQAFPFRMTASQMAKHHRDPNIGFWRNLKMGYDIFEVTRREPTVSTCGGRYVFNATRTDGSRAAMDPIAACPTLTTAVDPAVTAKQQKDDAETQALVSWNRAETPMSYVDGGMHSSFRDMLKRLGPEELAKVTSSTLVPVSRPSAALQDPYSSRGESVFSRMLKGE</sequence>
<dbReference type="Proteomes" id="UP001163223">
    <property type="component" value="Chromosome"/>
</dbReference>
<reference evidence="1" key="1">
    <citation type="submission" date="2022-11" db="EMBL/GenBank/DDBJ databases">
        <title>beta-Carotene-producing bacterium, Jeongeuplla avenae sp. nov., alleviates the salt stress of Arabidopsis seedlings.</title>
        <authorList>
            <person name="Jiang L."/>
            <person name="Lee J."/>
        </authorList>
    </citation>
    <scope>NUCLEOTIDE SEQUENCE</scope>
    <source>
        <strain evidence="1">DY_R2A_6</strain>
    </source>
</reference>
<protein>
    <submittedName>
        <fullName evidence="1">Murein L,D-transpeptidase</fullName>
    </submittedName>
</protein>
<keyword evidence="2" id="KW-1185">Reference proteome</keyword>
<gene>
    <name evidence="1" type="ORF">OXU80_12545</name>
</gene>
<organism evidence="1 2">
    <name type="scientific">Antarcticirhabdus aurantiaca</name>
    <dbReference type="NCBI Taxonomy" id="2606717"/>
    <lineage>
        <taxon>Bacteria</taxon>
        <taxon>Pseudomonadati</taxon>
        <taxon>Pseudomonadota</taxon>
        <taxon>Alphaproteobacteria</taxon>
        <taxon>Hyphomicrobiales</taxon>
        <taxon>Aurantimonadaceae</taxon>
        <taxon>Antarcticirhabdus</taxon>
    </lineage>
</organism>
<name>A0ACD4NVI2_9HYPH</name>